<dbReference type="AlphaFoldDB" id="A0A1B6HXZ7"/>
<sequence>MTRGDVVQEGLRSTGFKKQQGTGRGGGRREPVLKGHLYFILQTLKGFDDHRPTLKVKVAERHRLPLTVYSKSAGDGGLGLLTPVIKLSPEPTVREVSVVSCFAPAGDALADLLS</sequence>
<name>A0A1B6HXZ7_9HEMI</name>
<feature type="region of interest" description="Disordered" evidence="1">
    <location>
        <begin position="1"/>
        <end position="30"/>
    </location>
</feature>
<proteinExistence type="predicted"/>
<reference evidence="2" key="1">
    <citation type="submission" date="2015-11" db="EMBL/GenBank/DDBJ databases">
        <title>De novo transcriptome assembly of four potential Pierce s Disease insect vectors from Arizona vineyards.</title>
        <authorList>
            <person name="Tassone E.E."/>
        </authorList>
    </citation>
    <scope>NUCLEOTIDE SEQUENCE</scope>
</reference>
<protein>
    <submittedName>
        <fullName evidence="2">Uncharacterized protein</fullName>
    </submittedName>
</protein>
<evidence type="ECO:0000313" key="2">
    <source>
        <dbReference type="EMBL" id="JAS79510.1"/>
    </source>
</evidence>
<evidence type="ECO:0000256" key="1">
    <source>
        <dbReference type="SAM" id="MobiDB-lite"/>
    </source>
</evidence>
<gene>
    <name evidence="2" type="ORF">g.15061</name>
</gene>
<dbReference type="EMBL" id="GECU01028196">
    <property type="protein sequence ID" value="JAS79510.1"/>
    <property type="molecule type" value="Transcribed_RNA"/>
</dbReference>
<accession>A0A1B6HXZ7</accession>
<organism evidence="2">
    <name type="scientific">Homalodisca liturata</name>
    <dbReference type="NCBI Taxonomy" id="320908"/>
    <lineage>
        <taxon>Eukaryota</taxon>
        <taxon>Metazoa</taxon>
        <taxon>Ecdysozoa</taxon>
        <taxon>Arthropoda</taxon>
        <taxon>Hexapoda</taxon>
        <taxon>Insecta</taxon>
        <taxon>Pterygota</taxon>
        <taxon>Neoptera</taxon>
        <taxon>Paraneoptera</taxon>
        <taxon>Hemiptera</taxon>
        <taxon>Auchenorrhyncha</taxon>
        <taxon>Membracoidea</taxon>
        <taxon>Cicadellidae</taxon>
        <taxon>Cicadellinae</taxon>
        <taxon>Proconiini</taxon>
        <taxon>Homalodisca</taxon>
    </lineage>
</organism>